<sequence length="144" mass="15197">MADAGVLDPSDSQTTPRIGEKVESEEQTTLSTTAEDDVLEVGQIPDEKPQANLEDSDAGPEHVTGSKSGKKDAKADHAPGAVAESEDAKEENVSGSDEESEDESEGETDSDEYTTGTESSGSHTEHSASDKEAQMRICLTIELL</sequence>
<reference evidence="3" key="1">
    <citation type="journal article" date="2017" name="bioRxiv">
        <title>Comparative analysis of the genomes of Stylophora pistillata and Acropora digitifera provides evidence for extensive differences between species of corals.</title>
        <authorList>
            <person name="Voolstra C.R."/>
            <person name="Li Y."/>
            <person name="Liew Y.J."/>
            <person name="Baumgarten S."/>
            <person name="Zoccola D."/>
            <person name="Flot J.-F."/>
            <person name="Tambutte S."/>
            <person name="Allemand D."/>
            <person name="Aranda M."/>
        </authorList>
    </citation>
    <scope>NUCLEOTIDE SEQUENCE [LARGE SCALE GENOMIC DNA]</scope>
</reference>
<feature type="compositionally biased region" description="Basic and acidic residues" evidence="1">
    <location>
        <begin position="123"/>
        <end position="134"/>
    </location>
</feature>
<feature type="compositionally biased region" description="Low complexity" evidence="1">
    <location>
        <begin position="113"/>
        <end position="122"/>
    </location>
</feature>
<keyword evidence="3" id="KW-1185">Reference proteome</keyword>
<dbReference type="EMBL" id="LSMT01000062">
    <property type="protein sequence ID" value="PFX29675.1"/>
    <property type="molecule type" value="Genomic_DNA"/>
</dbReference>
<accession>A0A2B4SMN7</accession>
<feature type="region of interest" description="Disordered" evidence="1">
    <location>
        <begin position="1"/>
        <end position="134"/>
    </location>
</feature>
<proteinExistence type="predicted"/>
<gene>
    <name evidence="2" type="ORF">AWC38_SpisGene5552</name>
</gene>
<comment type="caution">
    <text evidence="2">The sequence shown here is derived from an EMBL/GenBank/DDBJ whole genome shotgun (WGS) entry which is preliminary data.</text>
</comment>
<dbReference type="AlphaFoldDB" id="A0A2B4SMN7"/>
<protein>
    <submittedName>
        <fullName evidence="2">Uncharacterized protein</fullName>
    </submittedName>
</protein>
<name>A0A2B4SMN7_STYPI</name>
<evidence type="ECO:0000256" key="1">
    <source>
        <dbReference type="SAM" id="MobiDB-lite"/>
    </source>
</evidence>
<organism evidence="2 3">
    <name type="scientific">Stylophora pistillata</name>
    <name type="common">Smooth cauliflower coral</name>
    <dbReference type="NCBI Taxonomy" id="50429"/>
    <lineage>
        <taxon>Eukaryota</taxon>
        <taxon>Metazoa</taxon>
        <taxon>Cnidaria</taxon>
        <taxon>Anthozoa</taxon>
        <taxon>Hexacorallia</taxon>
        <taxon>Scleractinia</taxon>
        <taxon>Astrocoeniina</taxon>
        <taxon>Pocilloporidae</taxon>
        <taxon>Stylophora</taxon>
    </lineage>
</organism>
<evidence type="ECO:0000313" key="2">
    <source>
        <dbReference type="EMBL" id="PFX29675.1"/>
    </source>
</evidence>
<dbReference type="Proteomes" id="UP000225706">
    <property type="component" value="Unassembled WGS sequence"/>
</dbReference>
<evidence type="ECO:0000313" key="3">
    <source>
        <dbReference type="Proteomes" id="UP000225706"/>
    </source>
</evidence>
<feature type="compositionally biased region" description="Acidic residues" evidence="1">
    <location>
        <begin position="96"/>
        <end position="112"/>
    </location>
</feature>